<keyword evidence="7" id="KW-1133">Transmembrane helix</keyword>
<dbReference type="PANTHER" id="PTHR19370:SF185">
    <property type="entry name" value="NADH-CYTOCHROME B5 REDUCTASE"/>
    <property type="match status" value="1"/>
</dbReference>
<dbReference type="FunFam" id="3.40.50.80:FF:000019">
    <property type="entry name" value="NADH-cytochrome b5 reductase"/>
    <property type="match status" value="1"/>
</dbReference>
<comment type="caution">
    <text evidence="12">The sequence shown here is derived from an EMBL/GenBank/DDBJ whole genome shotgun (WGS) entry which is preliminary data.</text>
</comment>
<keyword evidence="8" id="KW-0560">Oxidoreductase</keyword>
<reference evidence="13" key="1">
    <citation type="journal article" date="2023" name="Commun. Biol.">
        <title>Genome analysis of Parmales, the sister group of diatoms, reveals the evolutionary specialization of diatoms from phago-mixotrophs to photoautotrophs.</title>
        <authorList>
            <person name="Ban H."/>
            <person name="Sato S."/>
            <person name="Yoshikawa S."/>
            <person name="Yamada K."/>
            <person name="Nakamura Y."/>
            <person name="Ichinomiya M."/>
            <person name="Sato N."/>
            <person name="Blanc-Mathieu R."/>
            <person name="Endo H."/>
            <person name="Kuwata A."/>
            <person name="Ogata H."/>
        </authorList>
    </citation>
    <scope>NUCLEOTIDE SEQUENCE [LARGE SCALE GENOMIC DNA]</scope>
    <source>
        <strain evidence="13">NIES 3701</strain>
    </source>
</reference>
<dbReference type="InterPro" id="IPR008333">
    <property type="entry name" value="Cbr1-like_FAD-bd_dom"/>
</dbReference>
<keyword evidence="6 10" id="KW-0274">FAD</keyword>
<evidence type="ECO:0000313" key="12">
    <source>
        <dbReference type="EMBL" id="GMH69450.1"/>
    </source>
</evidence>
<dbReference type="GO" id="GO:0016491">
    <property type="term" value="F:oxidoreductase activity"/>
    <property type="evidence" value="ECO:0007669"/>
    <property type="project" value="UniProtKB-KW"/>
</dbReference>
<dbReference type="AlphaFoldDB" id="A0A9W7AGD5"/>
<dbReference type="Gene3D" id="2.40.30.10">
    <property type="entry name" value="Translation factors"/>
    <property type="match status" value="1"/>
</dbReference>
<evidence type="ECO:0000256" key="5">
    <source>
        <dbReference type="ARBA" id="ARBA00022787"/>
    </source>
</evidence>
<dbReference type="PRINTS" id="PR00406">
    <property type="entry name" value="CYTB5RDTASE"/>
</dbReference>
<evidence type="ECO:0000256" key="8">
    <source>
        <dbReference type="ARBA" id="ARBA00023002"/>
    </source>
</evidence>
<evidence type="ECO:0000256" key="1">
    <source>
        <dbReference type="ARBA" id="ARBA00001974"/>
    </source>
</evidence>
<dbReference type="SUPFAM" id="SSF63380">
    <property type="entry name" value="Riboflavin synthase domain-like"/>
    <property type="match status" value="1"/>
</dbReference>
<gene>
    <name evidence="12" type="ORF">TrST_g11093</name>
</gene>
<feature type="binding site" evidence="10">
    <location>
        <position position="151"/>
    </location>
    <ligand>
        <name>FAD</name>
        <dbReference type="ChEBI" id="CHEBI:57692"/>
    </ligand>
</feature>
<evidence type="ECO:0000256" key="10">
    <source>
        <dbReference type="PIRSR" id="PIRSR601834-1"/>
    </source>
</evidence>
<sequence>MKGTPILTPAQGGFIKHFVASNYANGVTGTVEFQAVMGMLTLLFALSLWKIFYNPTIRTLVPDKWIAFKLIKKENISHDTIKVTFGNPKGPNAILGLPIGQHISFKFRDQDGKDVIRSYTPITGDEVPGLVTFCIKVYKPNVHPKFPSGGKMSQYVDGVEIGGEVLMRGPKGSLDYKGQGMFDIIKPRKPVDSRKCKHIGMIAGGTGLTPMLQVVMAVLRDENDHTTTLHLLLANQTVSDILLKSTLDNLAKQYPTRFNVTYTLDRPPPTWSGSSGFITKKMIDEHLPTAADDVQIFMCGPPPMIKFACEPNLEKAGFKSNQIYVF</sequence>
<dbReference type="PROSITE" id="PS51384">
    <property type="entry name" value="FAD_FR"/>
    <property type="match status" value="1"/>
</dbReference>
<dbReference type="OrthoDB" id="432685at2759"/>
<keyword evidence="5" id="KW-1000">Mitochondrion outer membrane</keyword>
<feature type="domain" description="FAD-binding FR-type" evidence="11">
    <location>
        <begin position="63"/>
        <end position="177"/>
    </location>
</feature>
<protein>
    <recommendedName>
        <fullName evidence="11">FAD-binding FR-type domain-containing protein</fullName>
    </recommendedName>
</protein>
<dbReference type="Gene3D" id="3.40.50.80">
    <property type="entry name" value="Nucleotide-binding domain of ferredoxin-NADP reductase (FNR) module"/>
    <property type="match status" value="1"/>
</dbReference>
<keyword evidence="5" id="KW-0496">Mitochondrion</keyword>
<dbReference type="PANTHER" id="PTHR19370">
    <property type="entry name" value="NADH-CYTOCHROME B5 REDUCTASE"/>
    <property type="match status" value="1"/>
</dbReference>
<dbReference type="GO" id="GO:0071949">
    <property type="term" value="F:FAD binding"/>
    <property type="evidence" value="ECO:0007669"/>
    <property type="project" value="TreeGrafter"/>
</dbReference>
<dbReference type="Proteomes" id="UP001165085">
    <property type="component" value="Unassembled WGS sequence"/>
</dbReference>
<feature type="binding site" evidence="10">
    <location>
        <position position="136"/>
    </location>
    <ligand>
        <name>FAD</name>
        <dbReference type="ChEBI" id="CHEBI:57692"/>
    </ligand>
</feature>
<evidence type="ECO:0000256" key="3">
    <source>
        <dbReference type="ARBA" id="ARBA00022630"/>
    </source>
</evidence>
<evidence type="ECO:0000256" key="2">
    <source>
        <dbReference type="ARBA" id="ARBA00004294"/>
    </source>
</evidence>
<evidence type="ECO:0000256" key="6">
    <source>
        <dbReference type="ARBA" id="ARBA00022827"/>
    </source>
</evidence>
<keyword evidence="9" id="KW-0472">Membrane</keyword>
<keyword evidence="4" id="KW-0812">Transmembrane</keyword>
<feature type="binding site" evidence="10">
    <location>
        <position position="119"/>
    </location>
    <ligand>
        <name>FAD</name>
        <dbReference type="ChEBI" id="CHEBI:57692"/>
    </ligand>
</feature>
<feature type="binding site" evidence="10">
    <location>
        <position position="209"/>
    </location>
    <ligand>
        <name>FAD</name>
        <dbReference type="ChEBI" id="CHEBI:57692"/>
    </ligand>
</feature>
<keyword evidence="13" id="KW-1185">Reference proteome</keyword>
<organism evidence="12 13">
    <name type="scientific">Triparma strigata</name>
    <dbReference type="NCBI Taxonomy" id="1606541"/>
    <lineage>
        <taxon>Eukaryota</taxon>
        <taxon>Sar</taxon>
        <taxon>Stramenopiles</taxon>
        <taxon>Ochrophyta</taxon>
        <taxon>Bolidophyceae</taxon>
        <taxon>Parmales</taxon>
        <taxon>Triparmaceae</taxon>
        <taxon>Triparma</taxon>
    </lineage>
</organism>
<evidence type="ECO:0000256" key="7">
    <source>
        <dbReference type="ARBA" id="ARBA00022989"/>
    </source>
</evidence>
<dbReference type="InterPro" id="IPR017927">
    <property type="entry name" value="FAD-bd_FR_type"/>
</dbReference>
<dbReference type="Pfam" id="PF00970">
    <property type="entry name" value="FAD_binding_6"/>
    <property type="match status" value="1"/>
</dbReference>
<dbReference type="InterPro" id="IPR001834">
    <property type="entry name" value="CBR-like"/>
</dbReference>
<dbReference type="SUPFAM" id="SSF52343">
    <property type="entry name" value="Ferredoxin reductase-like, C-terminal NADP-linked domain"/>
    <property type="match status" value="1"/>
</dbReference>
<feature type="binding site" evidence="10">
    <location>
        <position position="152"/>
    </location>
    <ligand>
        <name>FAD</name>
        <dbReference type="ChEBI" id="CHEBI:57692"/>
    </ligand>
</feature>
<evidence type="ECO:0000259" key="11">
    <source>
        <dbReference type="PROSITE" id="PS51384"/>
    </source>
</evidence>
<evidence type="ECO:0000313" key="13">
    <source>
        <dbReference type="Proteomes" id="UP001165085"/>
    </source>
</evidence>
<proteinExistence type="predicted"/>
<dbReference type="CDD" id="cd06183">
    <property type="entry name" value="cyt_b5_reduct_like"/>
    <property type="match status" value="1"/>
</dbReference>
<dbReference type="InterPro" id="IPR001433">
    <property type="entry name" value="OxRdtase_FAD/NAD-bd"/>
</dbReference>
<evidence type="ECO:0000256" key="4">
    <source>
        <dbReference type="ARBA" id="ARBA00022692"/>
    </source>
</evidence>
<dbReference type="GO" id="GO:0005741">
    <property type="term" value="C:mitochondrial outer membrane"/>
    <property type="evidence" value="ECO:0007669"/>
    <property type="project" value="UniProtKB-SubCell"/>
</dbReference>
<comment type="cofactor">
    <cofactor evidence="1 10">
        <name>FAD</name>
        <dbReference type="ChEBI" id="CHEBI:57692"/>
    </cofactor>
</comment>
<dbReference type="InterPro" id="IPR017938">
    <property type="entry name" value="Riboflavin_synthase-like_b-brl"/>
</dbReference>
<feature type="binding site" evidence="10">
    <location>
        <position position="117"/>
    </location>
    <ligand>
        <name>FAD</name>
        <dbReference type="ChEBI" id="CHEBI:57692"/>
    </ligand>
</feature>
<feature type="binding site" evidence="10">
    <location>
        <position position="153"/>
    </location>
    <ligand>
        <name>FAD</name>
        <dbReference type="ChEBI" id="CHEBI:57692"/>
    </ligand>
</feature>
<keyword evidence="3 10" id="KW-0285">Flavoprotein</keyword>
<dbReference type="InterPro" id="IPR039261">
    <property type="entry name" value="FNR_nucleotide-bd"/>
</dbReference>
<comment type="subcellular location">
    <subcellularLocation>
        <location evidence="2">Mitochondrion outer membrane</location>
    </subcellularLocation>
</comment>
<accession>A0A9W7AGD5</accession>
<evidence type="ECO:0000256" key="9">
    <source>
        <dbReference type="ARBA" id="ARBA00023136"/>
    </source>
</evidence>
<dbReference type="EMBL" id="BRXY01000132">
    <property type="protein sequence ID" value="GMH69450.1"/>
    <property type="molecule type" value="Genomic_DNA"/>
</dbReference>
<name>A0A9W7AGD5_9STRA</name>
<dbReference type="FunFam" id="2.40.30.10:FF:000021">
    <property type="entry name" value="NADH-cytochrome b5 reductase"/>
    <property type="match status" value="1"/>
</dbReference>
<dbReference type="Pfam" id="PF00175">
    <property type="entry name" value="NAD_binding_1"/>
    <property type="match status" value="1"/>
</dbReference>